<protein>
    <submittedName>
        <fullName evidence="2">Uncharacterized protein</fullName>
    </submittedName>
</protein>
<evidence type="ECO:0000256" key="1">
    <source>
        <dbReference type="SAM" id="Phobius"/>
    </source>
</evidence>
<name>A0ABD3PV45_9STRA</name>
<evidence type="ECO:0000313" key="2">
    <source>
        <dbReference type="EMBL" id="KAL3791964.1"/>
    </source>
</evidence>
<dbReference type="AlphaFoldDB" id="A0ABD3PV45"/>
<dbReference type="Proteomes" id="UP001530400">
    <property type="component" value="Unassembled WGS sequence"/>
</dbReference>
<gene>
    <name evidence="2" type="ORF">ACHAWO_009479</name>
</gene>
<organism evidence="2 3">
    <name type="scientific">Cyclotella atomus</name>
    <dbReference type="NCBI Taxonomy" id="382360"/>
    <lineage>
        <taxon>Eukaryota</taxon>
        <taxon>Sar</taxon>
        <taxon>Stramenopiles</taxon>
        <taxon>Ochrophyta</taxon>
        <taxon>Bacillariophyta</taxon>
        <taxon>Coscinodiscophyceae</taxon>
        <taxon>Thalassiosirophycidae</taxon>
        <taxon>Stephanodiscales</taxon>
        <taxon>Stephanodiscaceae</taxon>
        <taxon>Cyclotella</taxon>
    </lineage>
</organism>
<comment type="caution">
    <text evidence="2">The sequence shown here is derived from an EMBL/GenBank/DDBJ whole genome shotgun (WGS) entry which is preliminary data.</text>
</comment>
<accession>A0ABD3PV45</accession>
<dbReference type="EMBL" id="JALLPJ020000443">
    <property type="protein sequence ID" value="KAL3791964.1"/>
    <property type="molecule type" value="Genomic_DNA"/>
</dbReference>
<keyword evidence="3" id="KW-1185">Reference proteome</keyword>
<keyword evidence="1" id="KW-1133">Transmembrane helix</keyword>
<reference evidence="2 3" key="1">
    <citation type="submission" date="2024-10" db="EMBL/GenBank/DDBJ databases">
        <title>Updated reference genomes for cyclostephanoid diatoms.</title>
        <authorList>
            <person name="Roberts W.R."/>
            <person name="Alverson A.J."/>
        </authorList>
    </citation>
    <scope>NUCLEOTIDE SEQUENCE [LARGE SCALE GENOMIC DNA]</scope>
    <source>
        <strain evidence="2 3">AJA010-31</strain>
    </source>
</reference>
<keyword evidence="1" id="KW-0472">Membrane</keyword>
<proteinExistence type="predicted"/>
<evidence type="ECO:0000313" key="3">
    <source>
        <dbReference type="Proteomes" id="UP001530400"/>
    </source>
</evidence>
<feature type="transmembrane region" description="Helical" evidence="1">
    <location>
        <begin position="20"/>
        <end position="38"/>
    </location>
</feature>
<keyword evidence="1" id="KW-0812">Transmembrane</keyword>
<sequence length="78" mass="8264">MVLSASLQSIVSKVPGGENAQAFVGTSILLGLCAIPVFSKDTKAAGHDLFSQEKPQAIVDSESKLRREYIDNKGEGSK</sequence>